<keyword evidence="2" id="KW-0472">Membrane</keyword>
<reference evidence="3 4" key="1">
    <citation type="journal article" date="2023" name="Sci. Data">
        <title>Genome assembly of the Korean intertidal mud-creeper Batillaria attramentaria.</title>
        <authorList>
            <person name="Patra A.K."/>
            <person name="Ho P.T."/>
            <person name="Jun S."/>
            <person name="Lee S.J."/>
            <person name="Kim Y."/>
            <person name="Won Y.J."/>
        </authorList>
    </citation>
    <scope>NUCLEOTIDE SEQUENCE [LARGE SCALE GENOMIC DNA]</scope>
    <source>
        <strain evidence="3">Wonlab-2016</strain>
    </source>
</reference>
<feature type="transmembrane region" description="Helical" evidence="2">
    <location>
        <begin position="6"/>
        <end position="28"/>
    </location>
</feature>
<name>A0ABD0JK78_9CAEN</name>
<evidence type="ECO:0000313" key="3">
    <source>
        <dbReference type="EMBL" id="KAK7475075.1"/>
    </source>
</evidence>
<proteinExistence type="predicted"/>
<feature type="compositionally biased region" description="Basic and acidic residues" evidence="1">
    <location>
        <begin position="139"/>
        <end position="153"/>
    </location>
</feature>
<keyword evidence="4" id="KW-1185">Reference proteome</keyword>
<protein>
    <submittedName>
        <fullName evidence="3">Uncharacterized protein</fullName>
    </submittedName>
</protein>
<feature type="region of interest" description="Disordered" evidence="1">
    <location>
        <begin position="135"/>
        <end position="222"/>
    </location>
</feature>
<feature type="transmembrane region" description="Helical" evidence="2">
    <location>
        <begin position="35"/>
        <end position="59"/>
    </location>
</feature>
<gene>
    <name evidence="3" type="ORF">BaRGS_00033688</name>
</gene>
<feature type="compositionally biased region" description="Polar residues" evidence="1">
    <location>
        <begin position="156"/>
        <end position="169"/>
    </location>
</feature>
<dbReference type="AlphaFoldDB" id="A0ABD0JK78"/>
<keyword evidence="2" id="KW-0812">Transmembrane</keyword>
<feature type="non-terminal residue" evidence="3">
    <location>
        <position position="322"/>
    </location>
</feature>
<keyword evidence="2" id="KW-1133">Transmembrane helix</keyword>
<feature type="compositionally biased region" description="Polar residues" evidence="1">
    <location>
        <begin position="177"/>
        <end position="197"/>
    </location>
</feature>
<evidence type="ECO:0000313" key="4">
    <source>
        <dbReference type="Proteomes" id="UP001519460"/>
    </source>
</evidence>
<feature type="transmembrane region" description="Helical" evidence="2">
    <location>
        <begin position="107"/>
        <end position="129"/>
    </location>
</feature>
<accession>A0ABD0JK78</accession>
<evidence type="ECO:0000256" key="2">
    <source>
        <dbReference type="SAM" id="Phobius"/>
    </source>
</evidence>
<feature type="transmembrane region" description="Helical" evidence="2">
    <location>
        <begin position="71"/>
        <end position="95"/>
    </location>
</feature>
<dbReference type="Proteomes" id="UP001519460">
    <property type="component" value="Unassembled WGS sequence"/>
</dbReference>
<dbReference type="EMBL" id="JACVVK020000416">
    <property type="protein sequence ID" value="KAK7475075.1"/>
    <property type="molecule type" value="Genomic_DNA"/>
</dbReference>
<organism evidence="3 4">
    <name type="scientific">Batillaria attramentaria</name>
    <dbReference type="NCBI Taxonomy" id="370345"/>
    <lineage>
        <taxon>Eukaryota</taxon>
        <taxon>Metazoa</taxon>
        <taxon>Spiralia</taxon>
        <taxon>Lophotrochozoa</taxon>
        <taxon>Mollusca</taxon>
        <taxon>Gastropoda</taxon>
        <taxon>Caenogastropoda</taxon>
        <taxon>Sorbeoconcha</taxon>
        <taxon>Cerithioidea</taxon>
        <taxon>Batillariidae</taxon>
        <taxon>Batillaria</taxon>
    </lineage>
</organism>
<feature type="non-terminal residue" evidence="3">
    <location>
        <position position="1"/>
    </location>
</feature>
<sequence length="322" mass="34206">IAVPWWILIVFSVLAAVLVLASVIVAAVSKGLIPIVAFSLLLATAVVNLIVATLVLVGVMKAEKQAGAVPWWIYLLGVVTPVAVVVALVLVAVYADTLQLYQRSFGIIISCIVLDAVVAAMVVITVFIWRRQETPSSVKPDDNRNCATHDEGRSNPAYQGNDHQPNLYDSGSDPGYASTNEITTNPLKGQGSATAPTSDRDQFGYSCPRDQIPAGDSQSRKASGVPFYAEAGVGNASVAMRDGENRQPGPHVSTISIAPNGDVYNVVSKRAMGDNTAGVRNKVPGGTRRNDVPLGEDNYDHLTNKVRQTQAAAQGDPQYSHT</sequence>
<evidence type="ECO:0000256" key="1">
    <source>
        <dbReference type="SAM" id="MobiDB-lite"/>
    </source>
</evidence>
<comment type="caution">
    <text evidence="3">The sequence shown here is derived from an EMBL/GenBank/DDBJ whole genome shotgun (WGS) entry which is preliminary data.</text>
</comment>